<dbReference type="GO" id="GO:0004386">
    <property type="term" value="F:helicase activity"/>
    <property type="evidence" value="ECO:0007669"/>
    <property type="project" value="UniProtKB-KW"/>
</dbReference>
<dbReference type="InterPro" id="IPR027417">
    <property type="entry name" value="P-loop_NTPase"/>
</dbReference>
<keyword evidence="4" id="KW-0547">Nucleotide-binding</keyword>
<name>A0ABU6PM35_9BACL</name>
<gene>
    <name evidence="4" type="ORF">P9847_01320</name>
</gene>
<dbReference type="SUPFAM" id="SSF52540">
    <property type="entry name" value="P-loop containing nucleoside triphosphate hydrolases"/>
    <property type="match status" value="1"/>
</dbReference>
<dbReference type="InterPro" id="IPR050742">
    <property type="entry name" value="Helicase_Restrict-Modif_Enz"/>
</dbReference>
<dbReference type="PROSITE" id="PS51192">
    <property type="entry name" value="HELICASE_ATP_BIND_1"/>
    <property type="match status" value="1"/>
</dbReference>
<dbReference type="Pfam" id="PF00271">
    <property type="entry name" value="Helicase_C"/>
    <property type="match status" value="1"/>
</dbReference>
<feature type="domain" description="Helicase C-terminal" evidence="3">
    <location>
        <begin position="271"/>
        <end position="435"/>
    </location>
</feature>
<evidence type="ECO:0000256" key="1">
    <source>
        <dbReference type="SAM" id="Coils"/>
    </source>
</evidence>
<reference evidence="4 5" key="1">
    <citation type="submission" date="2023-03" db="EMBL/GenBank/DDBJ databases">
        <title>Bacillus Genome Sequencing.</title>
        <authorList>
            <person name="Dunlap C."/>
        </authorList>
    </citation>
    <scope>NUCLEOTIDE SEQUENCE [LARGE SCALE GENOMIC DNA]</scope>
    <source>
        <strain evidence="4 5">NRS-52</strain>
    </source>
</reference>
<keyword evidence="4" id="KW-0067">ATP-binding</keyword>
<sequence length="627" mass="72430">MNFQIDYFIKSNPAIIENKQLREPQVLSYLDAYNHFNEENSARDAVIILPTGAGKTGVIGLVPYGISNGRVLVITPQLVIKDHVFESLDPSEPDNFWLKREVLSSYTELPIVNEYDNDINQEELENSNIIVLNIHKLSTRFRNSLLQRVGPDFFDMIIIDEAHHSPAETWQNALNYFKNAKVVKVTGTPFRADRKPIEGKVITEYRLGRAMQQGIVKSLENFRLLPEQVYLTIDNDPTVKYTLEEIRAQGIKDENFISRSVALSKECNDQIIDESIKALTSKREGSSIPHKIIAVACSIEHGEDLEGMYQQRGLRAILIHSDLDKKVRKQLLTDIENNRCDVVIHVAMLGEGYDHKYLSIAAIFRPFKSLAPYSQFIGRILRKIDESETNRPSDNIGVVIAHRDLGLDPLWREYQKELKISEVIQKVKEQEKQEKRLQRELDRTYNKDVAGVELDGLLDVESEYYIATELTQENEAFEQEMARKIQAFKQLLPSSSEEELRKFILSQEKPETENPLLKSPKKYRMLIRTEFNNNVHENIPAQLISEFGVEKENRDFASAIPSRYNFIKNKESLDNAGIVTVYLNTKLKEQFGDRDDWVLDDFFRAEEYLEDLVKNLIEMIESTIRRD</sequence>
<keyword evidence="1" id="KW-0175">Coiled coil</keyword>
<accession>A0ABU6PM35</accession>
<dbReference type="Proteomes" id="UP001343257">
    <property type="component" value="Unassembled WGS sequence"/>
</dbReference>
<dbReference type="InterPro" id="IPR014001">
    <property type="entry name" value="Helicase_ATP-bd"/>
</dbReference>
<dbReference type="InterPro" id="IPR006935">
    <property type="entry name" value="Helicase/UvrB_N"/>
</dbReference>
<comment type="caution">
    <text evidence="4">The sequence shown here is derived from an EMBL/GenBank/DDBJ whole genome shotgun (WGS) entry which is preliminary data.</text>
</comment>
<dbReference type="SMART" id="SM00490">
    <property type="entry name" value="HELICc"/>
    <property type="match status" value="1"/>
</dbReference>
<dbReference type="Gene3D" id="3.40.50.300">
    <property type="entry name" value="P-loop containing nucleotide triphosphate hydrolases"/>
    <property type="match status" value="2"/>
</dbReference>
<evidence type="ECO:0000313" key="5">
    <source>
        <dbReference type="Proteomes" id="UP001343257"/>
    </source>
</evidence>
<dbReference type="PANTHER" id="PTHR47396">
    <property type="entry name" value="TYPE I RESTRICTION ENZYME ECOKI R PROTEIN"/>
    <property type="match status" value="1"/>
</dbReference>
<protein>
    <submittedName>
        <fullName evidence="4">DEAD/DEAH box helicase family protein</fullName>
    </submittedName>
</protein>
<dbReference type="SMART" id="SM00487">
    <property type="entry name" value="DEXDc"/>
    <property type="match status" value="1"/>
</dbReference>
<keyword evidence="5" id="KW-1185">Reference proteome</keyword>
<evidence type="ECO:0000259" key="2">
    <source>
        <dbReference type="PROSITE" id="PS51192"/>
    </source>
</evidence>
<evidence type="ECO:0000259" key="3">
    <source>
        <dbReference type="PROSITE" id="PS51194"/>
    </source>
</evidence>
<dbReference type="PANTHER" id="PTHR47396:SF1">
    <property type="entry name" value="ATP-DEPENDENT HELICASE IRC3-RELATED"/>
    <property type="match status" value="1"/>
</dbReference>
<dbReference type="PROSITE" id="PS51194">
    <property type="entry name" value="HELICASE_CTER"/>
    <property type="match status" value="1"/>
</dbReference>
<feature type="domain" description="Helicase ATP-binding" evidence="2">
    <location>
        <begin position="36"/>
        <end position="207"/>
    </location>
</feature>
<dbReference type="Pfam" id="PF04851">
    <property type="entry name" value="ResIII"/>
    <property type="match status" value="1"/>
</dbReference>
<evidence type="ECO:0000313" key="4">
    <source>
        <dbReference type="EMBL" id="MED5015938.1"/>
    </source>
</evidence>
<keyword evidence="4" id="KW-0347">Helicase</keyword>
<organism evidence="4 5">
    <name type="scientific">Paenibacillus chibensis</name>
    <dbReference type="NCBI Taxonomy" id="59846"/>
    <lineage>
        <taxon>Bacteria</taxon>
        <taxon>Bacillati</taxon>
        <taxon>Bacillota</taxon>
        <taxon>Bacilli</taxon>
        <taxon>Bacillales</taxon>
        <taxon>Paenibacillaceae</taxon>
        <taxon>Paenibacillus</taxon>
    </lineage>
</organism>
<dbReference type="EMBL" id="JARTLD010000003">
    <property type="protein sequence ID" value="MED5015938.1"/>
    <property type="molecule type" value="Genomic_DNA"/>
</dbReference>
<keyword evidence="4" id="KW-0378">Hydrolase</keyword>
<feature type="coiled-coil region" evidence="1">
    <location>
        <begin position="420"/>
        <end position="487"/>
    </location>
</feature>
<proteinExistence type="predicted"/>
<dbReference type="RefSeq" id="WP_328274756.1">
    <property type="nucleotide sequence ID" value="NZ_JARTLD010000003.1"/>
</dbReference>
<dbReference type="InterPro" id="IPR001650">
    <property type="entry name" value="Helicase_C-like"/>
</dbReference>